<evidence type="ECO:0000256" key="2">
    <source>
        <dbReference type="ARBA" id="ARBA00035880"/>
    </source>
</evidence>
<protein>
    <recommendedName>
        <fullName evidence="6">Medium/long-chain acyl-CoA thioesterase YigI</fullName>
        <ecNumber evidence="5">3.1.2.20</ecNumber>
    </recommendedName>
</protein>
<comment type="catalytic activity">
    <reaction evidence="2">
        <text>a fatty acyl-CoA + H2O = a fatty acid + CoA + H(+)</text>
        <dbReference type="Rhea" id="RHEA:16781"/>
        <dbReference type="ChEBI" id="CHEBI:15377"/>
        <dbReference type="ChEBI" id="CHEBI:15378"/>
        <dbReference type="ChEBI" id="CHEBI:28868"/>
        <dbReference type="ChEBI" id="CHEBI:57287"/>
        <dbReference type="ChEBI" id="CHEBI:77636"/>
        <dbReference type="EC" id="3.1.2.20"/>
    </reaction>
</comment>
<dbReference type="EC" id="3.1.2.20" evidence="5"/>
<dbReference type="PANTHER" id="PTHR43240">
    <property type="entry name" value="1,4-DIHYDROXY-2-NAPHTHOYL-COA THIOESTERASE 1"/>
    <property type="match status" value="1"/>
</dbReference>
<evidence type="ECO:0000313" key="11">
    <source>
        <dbReference type="Proteomes" id="UP000321525"/>
    </source>
</evidence>
<comment type="caution">
    <text evidence="10">The sequence shown here is derived from an EMBL/GenBank/DDBJ whole genome shotgun (WGS) entry which is preliminary data.</text>
</comment>
<evidence type="ECO:0000256" key="3">
    <source>
        <dbReference type="ARBA" id="ARBA00036002"/>
    </source>
</evidence>
<keyword evidence="1" id="KW-0378">Hydrolase</keyword>
<dbReference type="SUPFAM" id="SSF54637">
    <property type="entry name" value="Thioesterase/thiol ester dehydrase-isomerase"/>
    <property type="match status" value="1"/>
</dbReference>
<dbReference type="Proteomes" id="UP000321525">
    <property type="component" value="Unassembled WGS sequence"/>
</dbReference>
<evidence type="ECO:0000313" key="10">
    <source>
        <dbReference type="EMBL" id="TWX66566.1"/>
    </source>
</evidence>
<evidence type="ECO:0000313" key="9">
    <source>
        <dbReference type="EMBL" id="TWX58690.1"/>
    </source>
</evidence>
<dbReference type="EMBL" id="VOLQ01000017">
    <property type="protein sequence ID" value="TWX66566.1"/>
    <property type="molecule type" value="Genomic_DNA"/>
</dbReference>
<dbReference type="NCBIfam" id="NF008675">
    <property type="entry name" value="PRK11688.1"/>
    <property type="match status" value="1"/>
</dbReference>
<dbReference type="InterPro" id="IPR029069">
    <property type="entry name" value="HotDog_dom_sf"/>
</dbReference>
<dbReference type="CDD" id="cd03443">
    <property type="entry name" value="PaaI_thioesterase"/>
    <property type="match status" value="1"/>
</dbReference>
<dbReference type="Gene3D" id="3.10.129.10">
    <property type="entry name" value="Hotdog Thioesterase"/>
    <property type="match status" value="1"/>
</dbReference>
<sequence>MTNNLDEKQMIEQLTHFWSNNLPFNKLLGLTVSKFDCNTSEVRFLWQDKLMGNPLQKTLHGGVTASALDFAGGVVVAANMIQQLEHKTPTTIQQSLSCLGTIDLRTDYLRPGRGEEFIATAHIIRSGNKVAVARMELHNEKGDHIAFGTGTYLVG</sequence>
<evidence type="ECO:0000256" key="7">
    <source>
        <dbReference type="ARBA" id="ARBA00048062"/>
    </source>
</evidence>
<evidence type="ECO:0000256" key="1">
    <source>
        <dbReference type="ARBA" id="ARBA00022801"/>
    </source>
</evidence>
<keyword evidence="11" id="KW-1185">Reference proteome</keyword>
<dbReference type="Proteomes" id="UP000321917">
    <property type="component" value="Unassembled WGS sequence"/>
</dbReference>
<dbReference type="RefSeq" id="WP_146796513.1">
    <property type="nucleotide sequence ID" value="NZ_VOLP01000002.1"/>
</dbReference>
<comment type="catalytic activity">
    <reaction evidence="3">
        <text>a long-chain fatty acyl-CoA + H2O = a long-chain fatty acid + CoA + H(+)</text>
        <dbReference type="Rhea" id="RHEA:67680"/>
        <dbReference type="ChEBI" id="CHEBI:15377"/>
        <dbReference type="ChEBI" id="CHEBI:15378"/>
        <dbReference type="ChEBI" id="CHEBI:57287"/>
        <dbReference type="ChEBI" id="CHEBI:57560"/>
        <dbReference type="ChEBI" id="CHEBI:83139"/>
    </reaction>
</comment>
<evidence type="ECO:0000256" key="6">
    <source>
        <dbReference type="ARBA" id="ARBA00040062"/>
    </source>
</evidence>
<organism evidence="10 12">
    <name type="scientific">Colwellia hornerae</name>
    <dbReference type="NCBI Taxonomy" id="89402"/>
    <lineage>
        <taxon>Bacteria</taxon>
        <taxon>Pseudomonadati</taxon>
        <taxon>Pseudomonadota</taxon>
        <taxon>Gammaproteobacteria</taxon>
        <taxon>Alteromonadales</taxon>
        <taxon>Colwelliaceae</taxon>
        <taxon>Colwellia</taxon>
    </lineage>
</organism>
<evidence type="ECO:0000313" key="12">
    <source>
        <dbReference type="Proteomes" id="UP000321917"/>
    </source>
</evidence>
<feature type="domain" description="Thioesterase" evidence="8">
    <location>
        <begin position="57"/>
        <end position="143"/>
    </location>
</feature>
<dbReference type="InterPro" id="IPR006683">
    <property type="entry name" value="Thioestr_dom"/>
</dbReference>
<evidence type="ECO:0000256" key="4">
    <source>
        <dbReference type="ARBA" id="ARBA00038381"/>
    </source>
</evidence>
<dbReference type="AlphaFoldDB" id="A0A5C6QC74"/>
<proteinExistence type="inferred from homology"/>
<name>A0A5C6QC74_9GAMM</name>
<evidence type="ECO:0000256" key="5">
    <source>
        <dbReference type="ARBA" id="ARBA00038894"/>
    </source>
</evidence>
<dbReference type="OrthoDB" id="9813158at2"/>
<comment type="similarity">
    <text evidence="4">Belongs to the YigI thioesterase family.</text>
</comment>
<gene>
    <name evidence="9" type="ORF">ESZ26_11200</name>
    <name evidence="10" type="ORF">ESZ27_10030</name>
</gene>
<dbReference type="EMBL" id="VOLR01000014">
    <property type="protein sequence ID" value="TWX58690.1"/>
    <property type="molecule type" value="Genomic_DNA"/>
</dbReference>
<reference evidence="10 12" key="1">
    <citation type="submission" date="2019-07" db="EMBL/GenBank/DDBJ databases">
        <title>Genomes of sea-ice associated Colwellia species.</title>
        <authorList>
            <person name="Bowman J.P."/>
        </authorList>
    </citation>
    <scope>NUCLEOTIDE SEQUENCE [LARGE SCALE GENOMIC DNA]</scope>
    <source>
        <strain evidence="9 11">ACAM 607</strain>
        <strain evidence="10 12">IC036</strain>
    </source>
</reference>
<dbReference type="InterPro" id="IPR003736">
    <property type="entry name" value="PAAI_dom"/>
</dbReference>
<dbReference type="GO" id="GO:0047617">
    <property type="term" value="F:fatty acyl-CoA hydrolase activity"/>
    <property type="evidence" value="ECO:0007669"/>
    <property type="project" value="UniProtKB-EC"/>
</dbReference>
<dbReference type="NCBIfam" id="TIGR00369">
    <property type="entry name" value="unchar_dom_1"/>
    <property type="match status" value="1"/>
</dbReference>
<comment type="catalytic activity">
    <reaction evidence="7">
        <text>a medium-chain fatty acyl-CoA + H2O = a medium-chain fatty acid + CoA + H(+)</text>
        <dbReference type="Rhea" id="RHEA:68184"/>
        <dbReference type="ChEBI" id="CHEBI:15377"/>
        <dbReference type="ChEBI" id="CHEBI:15378"/>
        <dbReference type="ChEBI" id="CHEBI:57287"/>
        <dbReference type="ChEBI" id="CHEBI:59558"/>
        <dbReference type="ChEBI" id="CHEBI:90546"/>
    </reaction>
</comment>
<dbReference type="Pfam" id="PF03061">
    <property type="entry name" value="4HBT"/>
    <property type="match status" value="1"/>
</dbReference>
<evidence type="ECO:0000259" key="8">
    <source>
        <dbReference type="Pfam" id="PF03061"/>
    </source>
</evidence>
<dbReference type="PANTHER" id="PTHR43240:SF20">
    <property type="entry name" value="MEDIUM_LONG-CHAIN ACYL-COA THIOESTERASE YIGI"/>
    <property type="match status" value="1"/>
</dbReference>
<accession>A0A5C6QC74</accession>